<dbReference type="EMBL" id="KI300614">
    <property type="protein sequence ID" value="ERZ96237.1"/>
    <property type="molecule type" value="Genomic_DNA"/>
</dbReference>
<reference evidence="1" key="1">
    <citation type="submission" date="2013-07" db="EMBL/GenBank/DDBJ databases">
        <title>The genome of an arbuscular mycorrhizal fungus provides insights into the evolution of the oldest plant symbiosis.</title>
        <authorList>
            <consortium name="DOE Joint Genome Institute"/>
            <person name="Tisserant E."/>
            <person name="Malbreil M."/>
            <person name="Kuo A."/>
            <person name="Kohler A."/>
            <person name="Symeonidi A."/>
            <person name="Balestrini R."/>
            <person name="Charron P."/>
            <person name="Duensing N."/>
            <person name="Frei-dit-Frey N."/>
            <person name="Gianinazzi-Pearson V."/>
            <person name="Gilbert B."/>
            <person name="Handa Y."/>
            <person name="Hijri M."/>
            <person name="Kaul R."/>
            <person name="Kawaguchi M."/>
            <person name="Krajinski F."/>
            <person name="Lammers P."/>
            <person name="Lapierre D."/>
            <person name="Masclaux F.G."/>
            <person name="Murat C."/>
            <person name="Morin E."/>
            <person name="Ndikumana S."/>
            <person name="Pagni M."/>
            <person name="Petitpierre D."/>
            <person name="Requena N."/>
            <person name="Rosikiewicz P."/>
            <person name="Riley R."/>
            <person name="Saito K."/>
            <person name="San Clemente H."/>
            <person name="Shapiro H."/>
            <person name="van Tuinen D."/>
            <person name="Becard G."/>
            <person name="Bonfante P."/>
            <person name="Paszkowski U."/>
            <person name="Shachar-Hill Y."/>
            <person name="Young J.P."/>
            <person name="Sanders I.R."/>
            <person name="Henrissat B."/>
            <person name="Rensing S.A."/>
            <person name="Grigoriev I.V."/>
            <person name="Corradi N."/>
            <person name="Roux C."/>
            <person name="Martin F."/>
        </authorList>
    </citation>
    <scope>NUCLEOTIDE SEQUENCE</scope>
    <source>
        <strain evidence="1">DAOM 197198</strain>
    </source>
</reference>
<dbReference type="VEuPathDB" id="FungiDB:RhiirFUN_012687"/>
<sequence>MTLKRRLSNNIREIQKQRKHRKIRDMLCIRDIRVNNENTLRRINRLPIQTTSDTKDLLIYQFFNGLAAIVLMTFSVVKMGGIKSINNRSNANSII</sequence>
<proteinExistence type="predicted"/>
<gene>
    <name evidence="1" type="ORF">GLOINDRAFT_12828</name>
</gene>
<organism evidence="1">
    <name type="scientific">Rhizophagus irregularis (strain DAOM 181602 / DAOM 197198 / MUCL 43194)</name>
    <name type="common">Arbuscular mycorrhizal fungus</name>
    <name type="synonym">Glomus intraradices</name>
    <dbReference type="NCBI Taxonomy" id="747089"/>
    <lineage>
        <taxon>Eukaryota</taxon>
        <taxon>Fungi</taxon>
        <taxon>Fungi incertae sedis</taxon>
        <taxon>Mucoromycota</taxon>
        <taxon>Glomeromycotina</taxon>
        <taxon>Glomeromycetes</taxon>
        <taxon>Glomerales</taxon>
        <taxon>Glomeraceae</taxon>
        <taxon>Rhizophagus</taxon>
    </lineage>
</organism>
<protein>
    <submittedName>
        <fullName evidence="1">Uncharacterized protein</fullName>
    </submittedName>
</protein>
<accession>U9SQE1</accession>
<evidence type="ECO:0000313" key="1">
    <source>
        <dbReference type="EMBL" id="ERZ96237.1"/>
    </source>
</evidence>
<dbReference type="AlphaFoldDB" id="U9SQE1"/>
<dbReference type="HOGENOM" id="CLU_2373909_0_0_1"/>
<name>U9SQE1_RHIID</name>